<accession>A0ABW4R2E0</accession>
<dbReference type="Pfam" id="PF00583">
    <property type="entry name" value="Acetyltransf_1"/>
    <property type="match status" value="1"/>
</dbReference>
<keyword evidence="1 4" id="KW-0808">Transferase</keyword>
<name>A0ABW4R2E0_9RHOB</name>
<dbReference type="SUPFAM" id="SSF55729">
    <property type="entry name" value="Acyl-CoA N-acyltransferases (Nat)"/>
    <property type="match status" value="1"/>
</dbReference>
<feature type="domain" description="N-acetyltransferase" evidence="3">
    <location>
        <begin position="3"/>
        <end position="150"/>
    </location>
</feature>
<dbReference type="PROSITE" id="PS51186">
    <property type="entry name" value="GNAT"/>
    <property type="match status" value="1"/>
</dbReference>
<dbReference type="InterPro" id="IPR016181">
    <property type="entry name" value="Acyl_CoA_acyltransferase"/>
</dbReference>
<protein>
    <submittedName>
        <fullName evidence="4">GNAT family N-acetyltransferase</fullName>
        <ecNumber evidence="4">2.3.1.-</ecNumber>
    </submittedName>
</protein>
<dbReference type="Gene3D" id="3.40.630.30">
    <property type="match status" value="1"/>
</dbReference>
<gene>
    <name evidence="4" type="ORF">ACFSCT_01550</name>
</gene>
<evidence type="ECO:0000313" key="5">
    <source>
        <dbReference type="Proteomes" id="UP001597213"/>
    </source>
</evidence>
<dbReference type="EC" id="2.3.1.-" evidence="4"/>
<dbReference type="CDD" id="cd04301">
    <property type="entry name" value="NAT_SF"/>
    <property type="match status" value="1"/>
</dbReference>
<dbReference type="GO" id="GO:0016746">
    <property type="term" value="F:acyltransferase activity"/>
    <property type="evidence" value="ECO:0007669"/>
    <property type="project" value="UniProtKB-KW"/>
</dbReference>
<dbReference type="Proteomes" id="UP001597213">
    <property type="component" value="Unassembled WGS sequence"/>
</dbReference>
<proteinExistence type="predicted"/>
<reference evidence="5" key="1">
    <citation type="journal article" date="2019" name="Int. J. Syst. Evol. Microbiol.">
        <title>The Global Catalogue of Microorganisms (GCM) 10K type strain sequencing project: providing services to taxonomists for standard genome sequencing and annotation.</title>
        <authorList>
            <consortium name="The Broad Institute Genomics Platform"/>
            <consortium name="The Broad Institute Genome Sequencing Center for Infectious Disease"/>
            <person name="Wu L."/>
            <person name="Ma J."/>
        </authorList>
    </citation>
    <scope>NUCLEOTIDE SEQUENCE [LARGE SCALE GENOMIC DNA]</scope>
    <source>
        <strain evidence="5">CCUG 56029</strain>
    </source>
</reference>
<dbReference type="RefSeq" id="WP_379139549.1">
    <property type="nucleotide sequence ID" value="NZ_JBHUEN010000005.1"/>
</dbReference>
<keyword evidence="2 4" id="KW-0012">Acyltransferase</keyword>
<keyword evidence="5" id="KW-1185">Reference proteome</keyword>
<organism evidence="4 5">
    <name type="scientific">Paracoccus pacificus</name>
    <dbReference type="NCBI Taxonomy" id="1463598"/>
    <lineage>
        <taxon>Bacteria</taxon>
        <taxon>Pseudomonadati</taxon>
        <taxon>Pseudomonadota</taxon>
        <taxon>Alphaproteobacteria</taxon>
        <taxon>Rhodobacterales</taxon>
        <taxon>Paracoccaceae</taxon>
        <taxon>Paracoccus</taxon>
    </lineage>
</organism>
<evidence type="ECO:0000256" key="2">
    <source>
        <dbReference type="ARBA" id="ARBA00023315"/>
    </source>
</evidence>
<dbReference type="PANTHER" id="PTHR43877">
    <property type="entry name" value="AMINOALKYLPHOSPHONATE N-ACETYLTRANSFERASE-RELATED-RELATED"/>
    <property type="match status" value="1"/>
</dbReference>
<sequence>MSVSISPVTPADRAEWERLFLAYGAFYKTDLPPQVIENVWGWINDPQNPFWADIARTGDGRAVGLVQYQLMHRSLGGSMTCYLSDLFTDPEIRGSGAGRAMIDHVIAFARARDLPAVRWLTAEDNATARRLYDTYAPRTPFVLYSVPTRT</sequence>
<comment type="caution">
    <text evidence="4">The sequence shown here is derived from an EMBL/GenBank/DDBJ whole genome shotgun (WGS) entry which is preliminary data.</text>
</comment>
<dbReference type="InterPro" id="IPR000182">
    <property type="entry name" value="GNAT_dom"/>
</dbReference>
<evidence type="ECO:0000256" key="1">
    <source>
        <dbReference type="ARBA" id="ARBA00022679"/>
    </source>
</evidence>
<evidence type="ECO:0000313" key="4">
    <source>
        <dbReference type="EMBL" id="MFD1880396.1"/>
    </source>
</evidence>
<dbReference type="EMBL" id="JBHUEN010000005">
    <property type="protein sequence ID" value="MFD1880396.1"/>
    <property type="molecule type" value="Genomic_DNA"/>
</dbReference>
<dbReference type="InterPro" id="IPR050832">
    <property type="entry name" value="Bact_Acetyltransf"/>
</dbReference>
<evidence type="ECO:0000259" key="3">
    <source>
        <dbReference type="PROSITE" id="PS51186"/>
    </source>
</evidence>